<dbReference type="AlphaFoldDB" id="A0A2P6R5R5"/>
<dbReference type="SUPFAM" id="SSF52047">
    <property type="entry name" value="RNI-like"/>
    <property type="match status" value="1"/>
</dbReference>
<protein>
    <submittedName>
        <fullName evidence="1">Putative leucine-rich repeat domain, L domain-containing protein</fullName>
    </submittedName>
</protein>
<dbReference type="Gramene" id="PRQ41773">
    <property type="protein sequence ID" value="PRQ41773"/>
    <property type="gene ID" value="RchiOBHm_Chr3g0450391"/>
</dbReference>
<reference evidence="1 2" key="1">
    <citation type="journal article" date="2018" name="Nat. Genet.">
        <title>The Rosa genome provides new insights in the design of modern roses.</title>
        <authorList>
            <person name="Bendahmane M."/>
        </authorList>
    </citation>
    <scope>NUCLEOTIDE SEQUENCE [LARGE SCALE GENOMIC DNA]</scope>
    <source>
        <strain evidence="2">cv. Old Blush</strain>
    </source>
</reference>
<dbReference type="Gene3D" id="3.80.10.10">
    <property type="entry name" value="Ribonuclease Inhibitor"/>
    <property type="match status" value="1"/>
</dbReference>
<gene>
    <name evidence="1" type="ORF">RchiOBHm_Chr3g0450391</name>
</gene>
<keyword evidence="2" id="KW-1185">Reference proteome</keyword>
<evidence type="ECO:0000313" key="1">
    <source>
        <dbReference type="EMBL" id="PRQ41773.1"/>
    </source>
</evidence>
<evidence type="ECO:0000313" key="2">
    <source>
        <dbReference type="Proteomes" id="UP000238479"/>
    </source>
</evidence>
<name>A0A2P6R5R5_ROSCH</name>
<sequence>MSFGLYLLSLQSLSLTRMDFLDSSHSTGALGVDLFSGYSFPCLKKLNIKRCRGMSDLKISCRNLKDIRVFDMGLKSMDISGMRLEGIDISFCFANCINGSWVNIFGPNLKSFAWMGNGITDKFSIRSFPALKRSNFFFAPH</sequence>
<dbReference type="EMBL" id="PDCK01000041">
    <property type="protein sequence ID" value="PRQ41773.1"/>
    <property type="molecule type" value="Genomic_DNA"/>
</dbReference>
<organism evidence="1 2">
    <name type="scientific">Rosa chinensis</name>
    <name type="common">China rose</name>
    <dbReference type="NCBI Taxonomy" id="74649"/>
    <lineage>
        <taxon>Eukaryota</taxon>
        <taxon>Viridiplantae</taxon>
        <taxon>Streptophyta</taxon>
        <taxon>Embryophyta</taxon>
        <taxon>Tracheophyta</taxon>
        <taxon>Spermatophyta</taxon>
        <taxon>Magnoliopsida</taxon>
        <taxon>eudicotyledons</taxon>
        <taxon>Gunneridae</taxon>
        <taxon>Pentapetalae</taxon>
        <taxon>rosids</taxon>
        <taxon>fabids</taxon>
        <taxon>Rosales</taxon>
        <taxon>Rosaceae</taxon>
        <taxon>Rosoideae</taxon>
        <taxon>Rosoideae incertae sedis</taxon>
        <taxon>Rosa</taxon>
    </lineage>
</organism>
<accession>A0A2P6R5R5</accession>
<dbReference type="Proteomes" id="UP000238479">
    <property type="component" value="Chromosome 3"/>
</dbReference>
<comment type="caution">
    <text evidence="1">The sequence shown here is derived from an EMBL/GenBank/DDBJ whole genome shotgun (WGS) entry which is preliminary data.</text>
</comment>
<proteinExistence type="predicted"/>
<dbReference type="InterPro" id="IPR032675">
    <property type="entry name" value="LRR_dom_sf"/>
</dbReference>